<feature type="domain" description="Chaperone DnaJ C-terminal" evidence="1">
    <location>
        <begin position="39"/>
        <end position="103"/>
    </location>
</feature>
<dbReference type="SUPFAM" id="SSF49493">
    <property type="entry name" value="HSP40/DnaJ peptide-binding domain"/>
    <property type="match status" value="1"/>
</dbReference>
<accession>A0A9X3J1H9</accession>
<protein>
    <recommendedName>
        <fullName evidence="1">Chaperone DnaJ C-terminal domain-containing protein</fullName>
    </recommendedName>
</protein>
<evidence type="ECO:0000259" key="1">
    <source>
        <dbReference type="Pfam" id="PF01556"/>
    </source>
</evidence>
<evidence type="ECO:0000313" key="3">
    <source>
        <dbReference type="Proteomes" id="UP001150924"/>
    </source>
</evidence>
<dbReference type="AlphaFoldDB" id="A0A9X3J1H9"/>
<sequence length="168" mass="17579">MTQLGSIFEPEAPGPRGRDLHADVTVPAWALGLPFPFEVRVPLDLAAEGGYARRTVSSLDSDDRVRLSLPAGFPAGGVVRLRGQGEALEGGRPGDLLVHVEVDRRRAEPPPEVKLALAAMPTPAPPAEADGGAAVTYRLPVQGPSLDANTLTWMAALLALVAAAMMFA</sequence>
<reference evidence="2" key="1">
    <citation type="submission" date="2022-11" db="EMBL/GenBank/DDBJ databases">
        <title>Minimal conservation of predation-associated metabolite biosynthetic gene clusters underscores biosynthetic potential of Myxococcota including descriptions for ten novel species: Archangium lansinium sp. nov., Myxococcus landrumus sp. nov., Nannocystis bai.</title>
        <authorList>
            <person name="Ahearne A."/>
            <person name="Stevens C."/>
            <person name="Phillips K."/>
        </authorList>
    </citation>
    <scope>NUCLEOTIDE SEQUENCE</scope>
    <source>
        <strain evidence="2">Na p29</strain>
    </source>
</reference>
<dbReference type="InterPro" id="IPR002939">
    <property type="entry name" value="DnaJ_C"/>
</dbReference>
<dbReference type="EMBL" id="JAPNKE010000002">
    <property type="protein sequence ID" value="MCY1012732.1"/>
    <property type="molecule type" value="Genomic_DNA"/>
</dbReference>
<gene>
    <name evidence="2" type="ORF">OV079_45805</name>
</gene>
<dbReference type="Pfam" id="PF01556">
    <property type="entry name" value="DnaJ_C"/>
    <property type="match status" value="1"/>
</dbReference>
<comment type="caution">
    <text evidence="2">The sequence shown here is derived from an EMBL/GenBank/DDBJ whole genome shotgun (WGS) entry which is preliminary data.</text>
</comment>
<dbReference type="RefSeq" id="WP_267776249.1">
    <property type="nucleotide sequence ID" value="NZ_JAPNKE010000002.1"/>
</dbReference>
<name>A0A9X3J1H9_9BACT</name>
<dbReference type="GO" id="GO:0051082">
    <property type="term" value="F:unfolded protein binding"/>
    <property type="evidence" value="ECO:0007669"/>
    <property type="project" value="InterPro"/>
</dbReference>
<proteinExistence type="predicted"/>
<dbReference type="Gene3D" id="2.60.260.20">
    <property type="entry name" value="Urease metallochaperone UreE, N-terminal domain"/>
    <property type="match status" value="1"/>
</dbReference>
<keyword evidence="3" id="KW-1185">Reference proteome</keyword>
<evidence type="ECO:0000313" key="2">
    <source>
        <dbReference type="EMBL" id="MCY1012732.1"/>
    </source>
</evidence>
<dbReference type="InterPro" id="IPR008971">
    <property type="entry name" value="HSP40/DnaJ_pept-bd"/>
</dbReference>
<dbReference type="GO" id="GO:0006457">
    <property type="term" value="P:protein folding"/>
    <property type="evidence" value="ECO:0007669"/>
    <property type="project" value="InterPro"/>
</dbReference>
<organism evidence="2 3">
    <name type="scientific">Nannocystis pusilla</name>
    <dbReference type="NCBI Taxonomy" id="889268"/>
    <lineage>
        <taxon>Bacteria</taxon>
        <taxon>Pseudomonadati</taxon>
        <taxon>Myxococcota</taxon>
        <taxon>Polyangia</taxon>
        <taxon>Nannocystales</taxon>
        <taxon>Nannocystaceae</taxon>
        <taxon>Nannocystis</taxon>
    </lineage>
</organism>
<dbReference type="Proteomes" id="UP001150924">
    <property type="component" value="Unassembled WGS sequence"/>
</dbReference>